<dbReference type="CDD" id="cd00610">
    <property type="entry name" value="OAT_like"/>
    <property type="match status" value="1"/>
</dbReference>
<dbReference type="EMBL" id="JAUYVI010000012">
    <property type="protein sequence ID" value="MDQ7251525.1"/>
    <property type="molecule type" value="Genomic_DNA"/>
</dbReference>
<dbReference type="SUPFAM" id="SSF53383">
    <property type="entry name" value="PLP-dependent transferases"/>
    <property type="match status" value="1"/>
</dbReference>
<dbReference type="PANTHER" id="PTHR42684:SF3">
    <property type="entry name" value="ADENOSYLMETHIONINE-8-AMINO-7-OXONONANOATE AMINOTRANSFERASE"/>
    <property type="match status" value="1"/>
</dbReference>
<dbReference type="InterPro" id="IPR015422">
    <property type="entry name" value="PyrdxlP-dep_Trfase_small"/>
</dbReference>
<evidence type="ECO:0000256" key="4">
    <source>
        <dbReference type="ARBA" id="ARBA00022898"/>
    </source>
</evidence>
<keyword evidence="4 5" id="KW-0663">Pyridoxal phosphate</keyword>
<name>A0ABU0YUX4_9PROT</name>
<dbReference type="InterPro" id="IPR015424">
    <property type="entry name" value="PyrdxlP-dep_Trfase"/>
</dbReference>
<comment type="similarity">
    <text evidence="5">Belongs to the class-III pyridoxal-phosphate-dependent aminotransferase family.</text>
</comment>
<dbReference type="NCBIfam" id="NF004767">
    <property type="entry name" value="PRK06105.1"/>
    <property type="match status" value="1"/>
</dbReference>
<dbReference type="InterPro" id="IPR015421">
    <property type="entry name" value="PyrdxlP-dep_Trfase_major"/>
</dbReference>
<proteinExistence type="inferred from homology"/>
<comment type="caution">
    <text evidence="6">The sequence shown here is derived from an EMBL/GenBank/DDBJ whole genome shotgun (WGS) entry which is preliminary data.</text>
</comment>
<dbReference type="RefSeq" id="WP_379961976.1">
    <property type="nucleotide sequence ID" value="NZ_JAUYVI010000012.1"/>
</dbReference>
<keyword evidence="3" id="KW-0808">Transferase</keyword>
<evidence type="ECO:0000256" key="2">
    <source>
        <dbReference type="ARBA" id="ARBA00022576"/>
    </source>
</evidence>
<dbReference type="InterPro" id="IPR005814">
    <property type="entry name" value="Aminotrans_3"/>
</dbReference>
<accession>A0ABU0YUX4</accession>
<organism evidence="6 7">
    <name type="scientific">Dongia sedimenti</name>
    <dbReference type="NCBI Taxonomy" id="3064282"/>
    <lineage>
        <taxon>Bacteria</taxon>
        <taxon>Pseudomonadati</taxon>
        <taxon>Pseudomonadota</taxon>
        <taxon>Alphaproteobacteria</taxon>
        <taxon>Rhodospirillales</taxon>
        <taxon>Dongiaceae</taxon>
        <taxon>Dongia</taxon>
    </lineage>
</organism>
<reference evidence="7" key="1">
    <citation type="submission" date="2023-08" db="EMBL/GenBank/DDBJ databases">
        <title>Rhodospirillaceae gen. nov., a novel taxon isolated from the Yangtze River Yuezi River estuary sludge.</title>
        <authorList>
            <person name="Ruan L."/>
        </authorList>
    </citation>
    <scope>NUCLEOTIDE SEQUENCE [LARGE SCALE GENOMIC DNA]</scope>
    <source>
        <strain evidence="7">R-7</strain>
    </source>
</reference>
<evidence type="ECO:0000256" key="1">
    <source>
        <dbReference type="ARBA" id="ARBA00001933"/>
    </source>
</evidence>
<dbReference type="Pfam" id="PF00202">
    <property type="entry name" value="Aminotran_3"/>
    <property type="match status" value="1"/>
</dbReference>
<keyword evidence="2 6" id="KW-0032">Aminotransferase</keyword>
<dbReference type="PIRSF" id="PIRSF000521">
    <property type="entry name" value="Transaminase_4ab_Lys_Orn"/>
    <property type="match status" value="1"/>
</dbReference>
<comment type="cofactor">
    <cofactor evidence="1">
        <name>pyridoxal 5'-phosphate</name>
        <dbReference type="ChEBI" id="CHEBI:597326"/>
    </cofactor>
</comment>
<dbReference type="Gene3D" id="3.40.640.10">
    <property type="entry name" value="Type I PLP-dependent aspartate aminotransferase-like (Major domain)"/>
    <property type="match status" value="1"/>
</dbReference>
<evidence type="ECO:0000313" key="6">
    <source>
        <dbReference type="EMBL" id="MDQ7251525.1"/>
    </source>
</evidence>
<gene>
    <name evidence="6" type="ORF">Q8A70_27815</name>
</gene>
<dbReference type="Proteomes" id="UP001230156">
    <property type="component" value="Unassembled WGS sequence"/>
</dbReference>
<evidence type="ECO:0000256" key="3">
    <source>
        <dbReference type="ARBA" id="ARBA00022679"/>
    </source>
</evidence>
<dbReference type="Gene3D" id="3.90.1150.10">
    <property type="entry name" value="Aspartate Aminotransferase, domain 1"/>
    <property type="match status" value="1"/>
</dbReference>
<dbReference type="PROSITE" id="PS00600">
    <property type="entry name" value="AA_TRANSFER_CLASS_3"/>
    <property type="match status" value="1"/>
</dbReference>
<dbReference type="PANTHER" id="PTHR42684">
    <property type="entry name" value="ADENOSYLMETHIONINE-8-AMINO-7-OXONONANOATE AMINOTRANSFERASE"/>
    <property type="match status" value="1"/>
</dbReference>
<evidence type="ECO:0000256" key="5">
    <source>
        <dbReference type="RuleBase" id="RU003560"/>
    </source>
</evidence>
<sequence>MTQAVSNSAARRDIEFHLHSQTNPGQFEARGPLMVARGEGIRIFDSAGKSYIDAMAGLWCASLGFNNKRLADAATRQYGELGFYHTFFQRTHAPAADLAEKLVQLTGMTGGKAYFATSGSEANETMVKLAWVYHTVHGKPTKRKVIARDRSFHGSTIAAASMCGLEFMHREFGLPLPGFLHTLCPWPYRGMLEGEDEAAFVERLASELEKLILREGPDTIAAFIAEPIHAGGGIIVPPQKYFARIQEVLAKYDILCLADEIVCGFARTGNWFGKETVGMKPDMMSLAKGLSSSYFPISAVVFAPKIYEAVARFNKEGGAFGHGFTNSGHPVGVAVALEAIKIYEEMDVVAHVRKMGARLRGKFEAMAEKSPIVGEVRGAGLMLGIEIVADKKTRKPFAPALQAGPTFDSIAYENGLVARCMGDVLGFSPPLIVTESDVDEIAHLCEISLSALEKHLAKH</sequence>
<dbReference type="InterPro" id="IPR049704">
    <property type="entry name" value="Aminotrans_3_PPA_site"/>
</dbReference>
<dbReference type="GO" id="GO:0008483">
    <property type="term" value="F:transaminase activity"/>
    <property type="evidence" value="ECO:0007669"/>
    <property type="project" value="UniProtKB-KW"/>
</dbReference>
<evidence type="ECO:0000313" key="7">
    <source>
        <dbReference type="Proteomes" id="UP001230156"/>
    </source>
</evidence>
<protein>
    <submittedName>
        <fullName evidence="6">Aminotransferase</fullName>
    </submittedName>
</protein>
<keyword evidence="7" id="KW-1185">Reference proteome</keyword>